<dbReference type="Proteomes" id="UP000816034">
    <property type="component" value="Unassembled WGS sequence"/>
</dbReference>
<keyword evidence="1" id="KW-0378">Hydrolase</keyword>
<name>A0AA88GY74_NAELO</name>
<dbReference type="AlphaFoldDB" id="A0AA88GY74"/>
<dbReference type="InterPro" id="IPR008979">
    <property type="entry name" value="Galactose-bd-like_sf"/>
</dbReference>
<feature type="signal peptide" evidence="2">
    <location>
        <begin position="1"/>
        <end position="35"/>
    </location>
</feature>
<evidence type="ECO:0000313" key="4">
    <source>
        <dbReference type="EMBL" id="KAG2388161.1"/>
    </source>
</evidence>
<proteinExistence type="predicted"/>
<accession>A0AA88GY74</accession>
<gene>
    <name evidence="4" type="ORF">C9374_001011</name>
</gene>
<evidence type="ECO:0000259" key="3">
    <source>
        <dbReference type="SMART" id="SM00939"/>
    </source>
</evidence>
<reference evidence="4 5" key="1">
    <citation type="journal article" date="2018" name="BMC Genomics">
        <title>The genome of Naegleria lovaniensis, the basis for a comparative approach to unravel pathogenicity factors of the human pathogenic amoeba N. fowleri.</title>
        <authorList>
            <person name="Liechti N."/>
            <person name="Schurch N."/>
            <person name="Bruggmann R."/>
            <person name="Wittwer M."/>
        </authorList>
    </citation>
    <scope>NUCLEOTIDE SEQUENCE [LARGE SCALE GENOMIC DNA]</scope>
    <source>
        <strain evidence="4 5">ATCC 30569</strain>
    </source>
</reference>
<feature type="domain" description="Xaa-Pro dipeptidyl-peptidase C-terminal" evidence="3">
    <location>
        <begin position="405"/>
        <end position="667"/>
    </location>
</feature>
<dbReference type="SMART" id="SM00939">
    <property type="entry name" value="PepX_C"/>
    <property type="match status" value="1"/>
</dbReference>
<comment type="caution">
    <text evidence="4">The sequence shown here is derived from an EMBL/GenBank/DDBJ whole genome shotgun (WGS) entry which is preliminary data.</text>
</comment>
<dbReference type="GO" id="GO:0008239">
    <property type="term" value="F:dipeptidyl-peptidase activity"/>
    <property type="evidence" value="ECO:0007669"/>
    <property type="project" value="InterPro"/>
</dbReference>
<organism evidence="4 5">
    <name type="scientific">Naegleria lovaniensis</name>
    <name type="common">Amoeba</name>
    <dbReference type="NCBI Taxonomy" id="51637"/>
    <lineage>
        <taxon>Eukaryota</taxon>
        <taxon>Discoba</taxon>
        <taxon>Heterolobosea</taxon>
        <taxon>Tetramitia</taxon>
        <taxon>Eutetramitia</taxon>
        <taxon>Vahlkampfiidae</taxon>
        <taxon>Naegleria</taxon>
    </lineage>
</organism>
<sequence>MHFTTRVPSSVLMILCCSFIIHVLLLCWTASPIGASSQTSLNDCPTFRSKPFNPKFPYEFDGTVESSTYITMRDQVKIACDLYIPFRALNENHRLPTLFHVTRYGRSHRIRWPFSYIFGERVSSRGIPFKTYTGRGYAVVSCDTRGTGASYGKRLYDFHHEEVEDYRELLNWIIQQKFSDGKVVSVGISYDGMATDFMMSLNHPALVAVATISSPFDMYRDVLYPGGLYQYAFLDAYLKSTKNLESGGLPDRYKACKGCEPVTLKEKFFVWLGKFMIDGVEKVNFDFESYHRALEEHKGSTNTLDLMPLFEEGIDKEVTTSTFSYSLERDGNFRVINATKRQIPMIMFGGYYDGTIQNSVVKRFYSMKNRKNKLILGSYTHGFRKCASPYLSGNSPCFNAMIEAMRFFDHYVGKDTETGIDTEPRVHFHTVGSEKWHSANEWPPKEVSETIFNLDGNGKLIGGGISSDSSLNFSHKLKLNLTEQVVIHSKFNIMSHLYEKYPQYTEKLSDPNWKNGKLNYISEPLSNSIEITGYPKIDIELSGDNKDGVIFAYLMEVENSSGLTRLIMDTQLRLVHRKLRSSLNNGLVDVIPIHSFYITDREYLQPNEKTKVSLYFPTISYHVQKGNSLALSLFSFDSLNFKLFNGTDDLSKEIIVYSGSLTLPTIVRDGNGVPSNSRKKSTKDEF</sequence>
<dbReference type="InterPro" id="IPR005674">
    <property type="entry name" value="CocE/Ser_esterase"/>
</dbReference>
<dbReference type="Pfam" id="PF02129">
    <property type="entry name" value="Peptidase_S15"/>
    <property type="match status" value="1"/>
</dbReference>
<dbReference type="EMBL" id="PYSW02000011">
    <property type="protein sequence ID" value="KAG2388161.1"/>
    <property type="molecule type" value="Genomic_DNA"/>
</dbReference>
<dbReference type="NCBIfam" id="TIGR00976">
    <property type="entry name" value="CocE_NonD"/>
    <property type="match status" value="1"/>
</dbReference>
<dbReference type="InterPro" id="IPR013736">
    <property type="entry name" value="Xaa-Pro_dipept_C"/>
</dbReference>
<keyword evidence="2" id="KW-0732">Signal</keyword>
<protein>
    <recommendedName>
        <fullName evidence="3">Xaa-Pro dipeptidyl-peptidase C-terminal domain-containing protein</fullName>
    </recommendedName>
</protein>
<dbReference type="SUPFAM" id="SSF53474">
    <property type="entry name" value="alpha/beta-Hydrolases"/>
    <property type="match status" value="1"/>
</dbReference>
<evidence type="ECO:0000256" key="1">
    <source>
        <dbReference type="ARBA" id="ARBA00022801"/>
    </source>
</evidence>
<dbReference type="RefSeq" id="XP_044552153.1">
    <property type="nucleotide sequence ID" value="XM_044685618.1"/>
</dbReference>
<keyword evidence="5" id="KW-1185">Reference proteome</keyword>
<dbReference type="Pfam" id="PF08530">
    <property type="entry name" value="PepX_C"/>
    <property type="match status" value="1"/>
</dbReference>
<dbReference type="Gene3D" id="2.60.120.260">
    <property type="entry name" value="Galactose-binding domain-like"/>
    <property type="match status" value="1"/>
</dbReference>
<dbReference type="InterPro" id="IPR029058">
    <property type="entry name" value="AB_hydrolase_fold"/>
</dbReference>
<evidence type="ECO:0000256" key="2">
    <source>
        <dbReference type="SAM" id="SignalP"/>
    </source>
</evidence>
<feature type="chain" id="PRO_5041677529" description="Xaa-Pro dipeptidyl-peptidase C-terminal domain-containing protein" evidence="2">
    <location>
        <begin position="36"/>
        <end position="686"/>
    </location>
</feature>
<dbReference type="InterPro" id="IPR000383">
    <property type="entry name" value="Xaa-Pro-like_dom"/>
</dbReference>
<dbReference type="GeneID" id="68093467"/>
<evidence type="ECO:0000313" key="5">
    <source>
        <dbReference type="Proteomes" id="UP000816034"/>
    </source>
</evidence>
<dbReference type="SUPFAM" id="SSF49785">
    <property type="entry name" value="Galactose-binding domain-like"/>
    <property type="match status" value="1"/>
</dbReference>
<dbReference type="Gene3D" id="3.40.50.1820">
    <property type="entry name" value="alpha/beta hydrolase"/>
    <property type="match status" value="2"/>
</dbReference>